<feature type="chain" id="PRO_5012520375" evidence="1">
    <location>
        <begin position="16"/>
        <end position="81"/>
    </location>
</feature>
<feature type="signal peptide" evidence="1">
    <location>
        <begin position="1"/>
        <end position="15"/>
    </location>
</feature>
<evidence type="ECO:0000256" key="1">
    <source>
        <dbReference type="SAM" id="SignalP"/>
    </source>
</evidence>
<keyword evidence="1" id="KW-0732">Signal</keyword>
<gene>
    <name evidence="2" type="ORF">CL6EHI_c00101</name>
</gene>
<evidence type="ECO:0000313" key="2">
    <source>
        <dbReference type="EMBL" id="GAT95001.1"/>
    </source>
</evidence>
<reference evidence="2 3" key="1">
    <citation type="submission" date="2016-05" db="EMBL/GenBank/DDBJ databases">
        <title>First whole genome sequencing of Entamoeba histolytica HM1:IMSS-clone-6.</title>
        <authorList>
            <person name="Mukherjee Avik.K."/>
            <person name="Izumyama S."/>
            <person name="Nakada-Tsukui K."/>
            <person name="Nozaki T."/>
        </authorList>
    </citation>
    <scope>NUCLEOTIDE SEQUENCE [LARGE SCALE GENOMIC DNA]</scope>
    <source>
        <strain evidence="2 3">HM1:IMSS clone 6</strain>
    </source>
</reference>
<protein>
    <submittedName>
        <fullName evidence="2">Uncharacterized protein</fullName>
    </submittedName>
</protein>
<dbReference type="EMBL" id="BDEQ01000001">
    <property type="protein sequence ID" value="GAT95001.1"/>
    <property type="molecule type" value="Genomic_DNA"/>
</dbReference>
<name>A0A175JMR2_ENTHI</name>
<proteinExistence type="predicted"/>
<dbReference type="VEuPathDB" id="AmoebaDB:KM1_017400"/>
<dbReference type="VEuPathDB" id="AmoebaDB:EHI7A_005680"/>
<evidence type="ECO:0000313" key="3">
    <source>
        <dbReference type="Proteomes" id="UP000078387"/>
    </source>
</evidence>
<dbReference type="AlphaFoldDB" id="A0A175JMR2"/>
<dbReference type="Proteomes" id="UP000078387">
    <property type="component" value="Unassembled WGS sequence"/>
</dbReference>
<accession>A0A175JMR2</accession>
<organism evidence="2 3">
    <name type="scientific">Entamoeba histolytica</name>
    <dbReference type="NCBI Taxonomy" id="5759"/>
    <lineage>
        <taxon>Eukaryota</taxon>
        <taxon>Amoebozoa</taxon>
        <taxon>Evosea</taxon>
        <taxon>Archamoebae</taxon>
        <taxon>Mastigamoebida</taxon>
        <taxon>Entamoebidae</taxon>
        <taxon>Entamoeba</taxon>
    </lineage>
</organism>
<sequence>MKFVIFFLCIIVAMSKFCDNKLFKDAVEKANQCMKTNSPCECLKIEKDDIESASCATEPLKTFFKDGCLSLGCEDQICSFN</sequence>
<comment type="caution">
    <text evidence="2">The sequence shown here is derived from an EMBL/GenBank/DDBJ whole genome shotgun (WGS) entry which is preliminary data.</text>
</comment>